<protein>
    <submittedName>
        <fullName evidence="2">Uncharacterized protein</fullName>
    </submittedName>
</protein>
<organism evidence="2 3">
    <name type="scientific">Exidia glandulosa HHB12029</name>
    <dbReference type="NCBI Taxonomy" id="1314781"/>
    <lineage>
        <taxon>Eukaryota</taxon>
        <taxon>Fungi</taxon>
        <taxon>Dikarya</taxon>
        <taxon>Basidiomycota</taxon>
        <taxon>Agaricomycotina</taxon>
        <taxon>Agaricomycetes</taxon>
        <taxon>Auriculariales</taxon>
        <taxon>Exidiaceae</taxon>
        <taxon>Exidia</taxon>
    </lineage>
</organism>
<name>A0A165N4X6_EXIGL</name>
<reference evidence="2 3" key="1">
    <citation type="journal article" date="2016" name="Mol. Biol. Evol.">
        <title>Comparative Genomics of Early-Diverging Mushroom-Forming Fungi Provides Insights into the Origins of Lignocellulose Decay Capabilities.</title>
        <authorList>
            <person name="Nagy L.G."/>
            <person name="Riley R."/>
            <person name="Tritt A."/>
            <person name="Adam C."/>
            <person name="Daum C."/>
            <person name="Floudas D."/>
            <person name="Sun H."/>
            <person name="Yadav J.S."/>
            <person name="Pangilinan J."/>
            <person name="Larsson K.H."/>
            <person name="Matsuura K."/>
            <person name="Barry K."/>
            <person name="Labutti K."/>
            <person name="Kuo R."/>
            <person name="Ohm R.A."/>
            <person name="Bhattacharya S.S."/>
            <person name="Shirouzu T."/>
            <person name="Yoshinaga Y."/>
            <person name="Martin F.M."/>
            <person name="Grigoriev I.V."/>
            <person name="Hibbett D.S."/>
        </authorList>
    </citation>
    <scope>NUCLEOTIDE SEQUENCE [LARGE SCALE GENOMIC DNA]</scope>
    <source>
        <strain evidence="2 3">HHB12029</strain>
    </source>
</reference>
<dbReference type="InParanoid" id="A0A165N4X6"/>
<gene>
    <name evidence="2" type="ORF">EXIGLDRAFT_166306</name>
</gene>
<dbReference type="EMBL" id="KV425902">
    <property type="protein sequence ID" value="KZW00216.1"/>
    <property type="molecule type" value="Genomic_DNA"/>
</dbReference>
<evidence type="ECO:0000256" key="1">
    <source>
        <dbReference type="SAM" id="MobiDB-lite"/>
    </source>
</evidence>
<feature type="region of interest" description="Disordered" evidence="1">
    <location>
        <begin position="1"/>
        <end position="131"/>
    </location>
</feature>
<evidence type="ECO:0000313" key="2">
    <source>
        <dbReference type="EMBL" id="KZW00216.1"/>
    </source>
</evidence>
<feature type="compositionally biased region" description="Basic and acidic residues" evidence="1">
    <location>
        <begin position="88"/>
        <end position="97"/>
    </location>
</feature>
<keyword evidence="3" id="KW-1185">Reference proteome</keyword>
<dbReference type="Proteomes" id="UP000077266">
    <property type="component" value="Unassembled WGS sequence"/>
</dbReference>
<feature type="compositionally biased region" description="Basic and acidic residues" evidence="1">
    <location>
        <begin position="1"/>
        <end position="12"/>
    </location>
</feature>
<accession>A0A165N4X6</accession>
<sequence>MENDKYLDESTKKHSSRKRPASRDALSRNHSARRSSPSYATPSPPQRPYAALHNKRRRLDSTTATTTTFRGRKSPARDEPADDIEDSICERLSRMLTEEPTVEVDPPKDEDANYHEDDTESSTDDTLSPSWRWTLGRRSGAMRVGRSSPKSHHYTLEGDVEMADASDASDEPPACDDFRHRPKVHLSMPLPPLLDLEKKNLNSWHTWFLDFFDWQLQLDAWTTKSNVFKAMSKASGQPRLEFATIALRLAPYVEAAIRRARTRGHKTEPRGPGPMAQNAVTGSSFERDEEDEAHQVMHDVSVDFRITAPTADNDIAMSIDEAIEQETDVTSAVKEESPSPLPHVLGPVRQLQTPPASQPREIQPSPPIPVEVDRTLILTEAELAKLAEGLVWSNGRKKRVVWQWMRIAFPYRLRDFKDSDFEQAYAAQKDEVEAIIWSRA</sequence>
<dbReference type="AlphaFoldDB" id="A0A165N4X6"/>
<feature type="compositionally biased region" description="Basic and acidic residues" evidence="1">
    <location>
        <begin position="105"/>
        <end position="116"/>
    </location>
</feature>
<feature type="region of interest" description="Disordered" evidence="1">
    <location>
        <begin position="326"/>
        <end position="368"/>
    </location>
</feature>
<proteinExistence type="predicted"/>
<evidence type="ECO:0000313" key="3">
    <source>
        <dbReference type="Proteomes" id="UP000077266"/>
    </source>
</evidence>